<evidence type="ECO:0000313" key="15">
    <source>
        <dbReference type="EMBL" id="HFH29271.1"/>
    </source>
</evidence>
<feature type="binding site" evidence="12">
    <location>
        <position position="42"/>
    </location>
    <ligand>
        <name>NADP(+)</name>
        <dbReference type="ChEBI" id="CHEBI:58349"/>
    </ligand>
</feature>
<dbReference type="PANTHER" id="PTHR20836:SF0">
    <property type="entry name" value="4-HYDROXY-TETRAHYDRODIPICOLINATE REDUCTASE 1, CHLOROPLASTIC-RELATED"/>
    <property type="match status" value="1"/>
</dbReference>
<dbReference type="EMBL" id="DSVL01000218">
    <property type="protein sequence ID" value="HFH29271.1"/>
    <property type="molecule type" value="Genomic_DNA"/>
</dbReference>
<dbReference type="GO" id="GO:0008839">
    <property type="term" value="F:4-hydroxy-tetrahydrodipicolinate reductase"/>
    <property type="evidence" value="ECO:0007669"/>
    <property type="project" value="UniProtKB-UniRule"/>
</dbReference>
<dbReference type="CDD" id="cd02274">
    <property type="entry name" value="DHDPR_N"/>
    <property type="match status" value="1"/>
</dbReference>
<evidence type="ECO:0000256" key="2">
    <source>
        <dbReference type="ARBA" id="ARBA00022605"/>
    </source>
</evidence>
<feature type="domain" description="Dihydrodipicolinate reductase C-terminal" evidence="14">
    <location>
        <begin position="117"/>
        <end position="261"/>
    </location>
</feature>
<dbReference type="HAMAP" id="MF_00102">
    <property type="entry name" value="DapB"/>
    <property type="match status" value="1"/>
</dbReference>
<dbReference type="InterPro" id="IPR036291">
    <property type="entry name" value="NAD(P)-bd_dom_sf"/>
</dbReference>
<evidence type="ECO:0000259" key="14">
    <source>
        <dbReference type="Pfam" id="PF05173"/>
    </source>
</evidence>
<dbReference type="SUPFAM" id="SSF51735">
    <property type="entry name" value="NAD(P)-binding Rossmann-fold domains"/>
    <property type="match status" value="1"/>
</dbReference>
<organism evidence="15">
    <name type="scientific">Gracilinema caldarium</name>
    <dbReference type="NCBI Taxonomy" id="215591"/>
    <lineage>
        <taxon>Bacteria</taxon>
        <taxon>Pseudomonadati</taxon>
        <taxon>Spirochaetota</taxon>
        <taxon>Spirochaetia</taxon>
        <taxon>Spirochaetales</taxon>
        <taxon>Breznakiellaceae</taxon>
        <taxon>Gracilinema</taxon>
    </lineage>
</organism>
<feature type="domain" description="Dihydrodipicolinate reductase N-terminal" evidence="13">
    <location>
        <begin position="1"/>
        <end position="114"/>
    </location>
</feature>
<keyword evidence="3 12" id="KW-0521">NADP</keyword>
<comment type="similarity">
    <text evidence="1 12">Belongs to the DapB family.</text>
</comment>
<dbReference type="Gene3D" id="3.40.50.720">
    <property type="entry name" value="NAD(P)-binding Rossmann-like Domain"/>
    <property type="match status" value="1"/>
</dbReference>
<evidence type="ECO:0000256" key="5">
    <source>
        <dbReference type="ARBA" id="ARBA00023002"/>
    </source>
</evidence>
<keyword evidence="4 12" id="KW-0220">Diaminopimelate biosynthesis</keyword>
<dbReference type="InterPro" id="IPR000846">
    <property type="entry name" value="DapB_N"/>
</dbReference>
<evidence type="ECO:0000256" key="8">
    <source>
        <dbReference type="ARBA" id="ARBA00037922"/>
    </source>
</evidence>
<evidence type="ECO:0000256" key="1">
    <source>
        <dbReference type="ARBA" id="ARBA00006642"/>
    </source>
</evidence>
<comment type="caution">
    <text evidence="15">The sequence shown here is derived from an EMBL/GenBank/DDBJ whole genome shotgun (WGS) entry which is preliminary data.</text>
</comment>
<evidence type="ECO:0000256" key="3">
    <source>
        <dbReference type="ARBA" id="ARBA00022857"/>
    </source>
</evidence>
<comment type="catalytic activity">
    <reaction evidence="10 12">
        <text>(S)-2,3,4,5-tetrahydrodipicolinate + NADP(+) + H2O = (2S,4S)-4-hydroxy-2,3,4,5-tetrahydrodipicolinate + NADPH + H(+)</text>
        <dbReference type="Rhea" id="RHEA:35331"/>
        <dbReference type="ChEBI" id="CHEBI:15377"/>
        <dbReference type="ChEBI" id="CHEBI:15378"/>
        <dbReference type="ChEBI" id="CHEBI:16845"/>
        <dbReference type="ChEBI" id="CHEBI:57783"/>
        <dbReference type="ChEBI" id="CHEBI:58349"/>
        <dbReference type="ChEBI" id="CHEBI:67139"/>
        <dbReference type="EC" id="1.17.1.8"/>
    </reaction>
</comment>
<comment type="caution">
    <text evidence="12">Was originally thought to be a dihydrodipicolinate reductase (DHDPR), catalyzing the conversion of dihydrodipicolinate to tetrahydrodipicolinate. However, it was shown in E.coli that the substrate of the enzymatic reaction is not dihydrodipicolinate (DHDP) but in fact (2S,4S)-4-hydroxy-2,3,4,5-tetrahydrodipicolinic acid (HTPA), the product released by the DapA-catalyzed reaction.</text>
</comment>
<comment type="pathway">
    <text evidence="8 12">Amino-acid biosynthesis; L-lysine biosynthesis via DAP pathway; (S)-tetrahydrodipicolinate from L-aspartate: step 4/4.</text>
</comment>
<feature type="binding site" evidence="12">
    <location>
        <begin position="111"/>
        <end position="114"/>
    </location>
    <ligand>
        <name>NAD(+)</name>
        <dbReference type="ChEBI" id="CHEBI:57540"/>
    </ligand>
</feature>
<comment type="function">
    <text evidence="12">Catalyzes the conversion of 4-hydroxy-tetrahydrodipicolinate (HTPA) to tetrahydrodipicolinate.</text>
</comment>
<feature type="active site" description="Proton donor" evidence="12">
    <location>
        <position position="150"/>
    </location>
</feature>
<feature type="active site" description="Proton donor/acceptor" evidence="12">
    <location>
        <position position="146"/>
    </location>
</feature>
<keyword evidence="6 12" id="KW-0520">NAD</keyword>
<reference evidence="15" key="1">
    <citation type="journal article" date="2020" name="mSystems">
        <title>Genome- and Community-Level Interaction Insights into Carbon Utilization and Element Cycling Functions of Hydrothermarchaeota in Hydrothermal Sediment.</title>
        <authorList>
            <person name="Zhou Z."/>
            <person name="Liu Y."/>
            <person name="Xu W."/>
            <person name="Pan J."/>
            <person name="Luo Z.H."/>
            <person name="Li M."/>
        </authorList>
    </citation>
    <scope>NUCLEOTIDE SEQUENCE [LARGE SCALE GENOMIC DNA]</scope>
    <source>
        <strain evidence="15">SpSt-503</strain>
    </source>
</reference>
<dbReference type="GO" id="GO:0019877">
    <property type="term" value="P:diaminopimelate biosynthetic process"/>
    <property type="evidence" value="ECO:0007669"/>
    <property type="project" value="UniProtKB-UniRule"/>
</dbReference>
<dbReference type="EC" id="1.17.1.8" evidence="9 12"/>
<sequence length="265" mass="28894">MNIALVGYGKMGHMIEAAALERQHRIVAYADPVAFAVGGSDRGFASVQEMLASGIQIDVAIEFTRPDTAVPNIERLVHSRLPVVVGTTGWNSALPEITKLVTDQKSSLLWSSNFSIGVQLFFRIASVAAKLFNEYEEYDVGGFEAHHNKKADSPSGTAKTLVERVLKELDRKKTPVYDTLDRPQRPEELHFPSLRMGSVPGTHSLFFDSTADTIELTHTARSREGFARGAVRAAEWLIGCTGPGGPGTQQRVGVFTMDDVLAHVS</sequence>
<dbReference type="InterPro" id="IPR022663">
    <property type="entry name" value="DapB_C"/>
</dbReference>
<dbReference type="Pfam" id="PF05173">
    <property type="entry name" value="DapB_C"/>
    <property type="match status" value="1"/>
</dbReference>
<dbReference type="NCBIfam" id="TIGR00036">
    <property type="entry name" value="dapB"/>
    <property type="match status" value="1"/>
</dbReference>
<evidence type="ECO:0000256" key="4">
    <source>
        <dbReference type="ARBA" id="ARBA00022915"/>
    </source>
</evidence>
<dbReference type="GO" id="GO:0050661">
    <property type="term" value="F:NADP binding"/>
    <property type="evidence" value="ECO:0007669"/>
    <property type="project" value="UniProtKB-UniRule"/>
</dbReference>
<comment type="catalytic activity">
    <reaction evidence="11 12">
        <text>(S)-2,3,4,5-tetrahydrodipicolinate + NAD(+) + H2O = (2S,4S)-4-hydroxy-2,3,4,5-tetrahydrodipicolinate + NADH + H(+)</text>
        <dbReference type="Rhea" id="RHEA:35323"/>
        <dbReference type="ChEBI" id="CHEBI:15377"/>
        <dbReference type="ChEBI" id="CHEBI:15378"/>
        <dbReference type="ChEBI" id="CHEBI:16845"/>
        <dbReference type="ChEBI" id="CHEBI:57540"/>
        <dbReference type="ChEBI" id="CHEBI:57945"/>
        <dbReference type="ChEBI" id="CHEBI:67139"/>
        <dbReference type="EC" id="1.17.1.8"/>
    </reaction>
</comment>
<accession>A0A7C3E6Z1</accession>
<dbReference type="GO" id="GO:0016726">
    <property type="term" value="F:oxidoreductase activity, acting on CH or CH2 groups, NAD or NADP as acceptor"/>
    <property type="evidence" value="ECO:0007669"/>
    <property type="project" value="UniProtKB-UniRule"/>
</dbReference>
<feature type="binding site" evidence="12">
    <location>
        <position position="147"/>
    </location>
    <ligand>
        <name>(S)-2,3,4,5-tetrahydrodipicolinate</name>
        <dbReference type="ChEBI" id="CHEBI:16845"/>
    </ligand>
</feature>
<name>A0A7C3E6Z1_9SPIR</name>
<dbReference type="SUPFAM" id="SSF55347">
    <property type="entry name" value="Glyceraldehyde-3-phosphate dehydrogenase-like, C-terminal domain"/>
    <property type="match status" value="1"/>
</dbReference>
<dbReference type="PANTHER" id="PTHR20836">
    <property type="entry name" value="DIHYDRODIPICOLINATE REDUCTASE"/>
    <property type="match status" value="1"/>
</dbReference>
<evidence type="ECO:0000256" key="10">
    <source>
        <dbReference type="ARBA" id="ARBA00049080"/>
    </source>
</evidence>
<dbReference type="PIRSF" id="PIRSF000161">
    <property type="entry name" value="DHPR"/>
    <property type="match status" value="1"/>
</dbReference>
<protein>
    <recommendedName>
        <fullName evidence="9 12">4-hydroxy-tetrahydrodipicolinate reductase</fullName>
        <shortName evidence="12">HTPA reductase</shortName>
        <ecNumber evidence="9 12">1.17.1.8</ecNumber>
    </recommendedName>
</protein>
<comment type="subunit">
    <text evidence="12">Homotetramer.</text>
</comment>
<keyword evidence="7 12" id="KW-0457">Lysine biosynthesis</keyword>
<feature type="binding site" evidence="12">
    <location>
        <begin position="86"/>
        <end position="88"/>
    </location>
    <ligand>
        <name>NAD(+)</name>
        <dbReference type="ChEBI" id="CHEBI:57540"/>
    </ligand>
</feature>
<keyword evidence="2 12" id="KW-0028">Amino-acid biosynthesis</keyword>
<keyword evidence="12" id="KW-0963">Cytoplasm</keyword>
<comment type="subcellular location">
    <subcellularLocation>
        <location evidence="12">Cytoplasm</location>
    </subcellularLocation>
</comment>
<gene>
    <name evidence="12 15" type="primary">dapB</name>
    <name evidence="15" type="ORF">ENS59_07130</name>
</gene>
<evidence type="ECO:0000256" key="11">
    <source>
        <dbReference type="ARBA" id="ARBA00049396"/>
    </source>
</evidence>
<evidence type="ECO:0000259" key="13">
    <source>
        <dbReference type="Pfam" id="PF01113"/>
    </source>
</evidence>
<evidence type="ECO:0000256" key="7">
    <source>
        <dbReference type="ARBA" id="ARBA00023154"/>
    </source>
</evidence>
<feature type="binding site" evidence="12">
    <location>
        <position position="41"/>
    </location>
    <ligand>
        <name>NAD(+)</name>
        <dbReference type="ChEBI" id="CHEBI:57540"/>
    </ligand>
</feature>
<feature type="binding site" evidence="12">
    <location>
        <begin position="156"/>
        <end position="157"/>
    </location>
    <ligand>
        <name>(S)-2,3,4,5-tetrahydrodipicolinate</name>
        <dbReference type="ChEBI" id="CHEBI:16845"/>
    </ligand>
</feature>
<dbReference type="GO" id="GO:0009089">
    <property type="term" value="P:lysine biosynthetic process via diaminopimelate"/>
    <property type="evidence" value="ECO:0007669"/>
    <property type="project" value="UniProtKB-UniRule"/>
</dbReference>
<dbReference type="GO" id="GO:0051287">
    <property type="term" value="F:NAD binding"/>
    <property type="evidence" value="ECO:0007669"/>
    <property type="project" value="UniProtKB-UniRule"/>
</dbReference>
<dbReference type="Pfam" id="PF01113">
    <property type="entry name" value="DapB_N"/>
    <property type="match status" value="1"/>
</dbReference>
<dbReference type="AlphaFoldDB" id="A0A7C3E6Z1"/>
<comment type="caution">
    <text evidence="12">Lacks conserved residue(s) required for the propagation of feature annotation.</text>
</comment>
<dbReference type="GO" id="GO:0005829">
    <property type="term" value="C:cytosol"/>
    <property type="evidence" value="ECO:0007669"/>
    <property type="project" value="TreeGrafter"/>
</dbReference>
<proteinExistence type="inferred from homology"/>
<evidence type="ECO:0000256" key="12">
    <source>
        <dbReference type="HAMAP-Rule" id="MF_00102"/>
    </source>
</evidence>
<evidence type="ECO:0000256" key="6">
    <source>
        <dbReference type="ARBA" id="ARBA00023027"/>
    </source>
</evidence>
<dbReference type="UniPathway" id="UPA00034">
    <property type="reaction ID" value="UER00018"/>
</dbReference>
<dbReference type="Gene3D" id="3.30.360.10">
    <property type="entry name" value="Dihydrodipicolinate Reductase, domain 2"/>
    <property type="match status" value="1"/>
</dbReference>
<dbReference type="InterPro" id="IPR023940">
    <property type="entry name" value="DHDPR_bac"/>
</dbReference>
<evidence type="ECO:0000256" key="9">
    <source>
        <dbReference type="ARBA" id="ARBA00038983"/>
    </source>
</evidence>
<keyword evidence="5 12" id="KW-0560">Oxidoreductase</keyword>